<reference evidence="5 6" key="1">
    <citation type="submission" date="2016-10" db="EMBL/GenBank/DDBJ databases">
        <authorList>
            <person name="Varghese N."/>
            <person name="Submissions S."/>
        </authorList>
    </citation>
    <scope>NUCLEOTIDE SEQUENCE [LARGE SCALE GENOMIC DNA]</scope>
    <source>
        <strain evidence="5 6">DSM 29073</strain>
    </source>
</reference>
<dbReference type="EMBL" id="FNVS01000001">
    <property type="protein sequence ID" value="SEF43838.1"/>
    <property type="molecule type" value="Genomic_DNA"/>
</dbReference>
<evidence type="ECO:0000313" key="6">
    <source>
        <dbReference type="Proteomes" id="UP000236725"/>
    </source>
</evidence>
<dbReference type="Pfam" id="PF00589">
    <property type="entry name" value="Phage_integrase"/>
    <property type="match status" value="1"/>
</dbReference>
<dbReference type="GO" id="GO:0006310">
    <property type="term" value="P:DNA recombination"/>
    <property type="evidence" value="ECO:0007669"/>
    <property type="project" value="UniProtKB-KW"/>
</dbReference>
<dbReference type="Gene3D" id="1.10.150.130">
    <property type="match status" value="1"/>
</dbReference>
<dbReference type="PROSITE" id="PS51898">
    <property type="entry name" value="TYR_RECOMBINASE"/>
    <property type="match status" value="1"/>
</dbReference>
<comment type="similarity">
    <text evidence="1">Belongs to the 'phage' integrase family.</text>
</comment>
<gene>
    <name evidence="5" type="ORF">SAMN05444001_101194</name>
</gene>
<sequence length="308" mass="36039">MENKFTIGANVSRKGFVWFADQLIEEKKKTGHLGLVRVYQSSLKSLILFVGNTWIPFHILNHEFIRDYVEWLENRGISRNTVHFYLRNIRAIYNRAQSLGCISSRKNPFEGFSFTPQPTVKRSLSKNKLRKILDLNLVFGTPVALTRDMFMFSFYSCGMGYADMAYLRHSNIHENMIRYQRVKTKREVVIFLESPMLHLIDRYRREDSDYVWPILLDDASLEENYQRYRSGLTAYNRNLARIGEKLDIQGLSSYVARHTWATVARNNLMPTAIISTCLGHASERTTQIYLDSFNSSLIRRINKKVIEL</sequence>
<dbReference type="CDD" id="cd01185">
    <property type="entry name" value="INTN1_C_like"/>
    <property type="match status" value="1"/>
</dbReference>
<dbReference type="PANTHER" id="PTHR30349">
    <property type="entry name" value="PHAGE INTEGRASE-RELATED"/>
    <property type="match status" value="1"/>
</dbReference>
<evidence type="ECO:0000256" key="2">
    <source>
        <dbReference type="ARBA" id="ARBA00023125"/>
    </source>
</evidence>
<dbReference type="Gene3D" id="1.10.443.10">
    <property type="entry name" value="Intergrase catalytic core"/>
    <property type="match status" value="1"/>
</dbReference>
<dbReference type="GO" id="GO:0015074">
    <property type="term" value="P:DNA integration"/>
    <property type="evidence" value="ECO:0007669"/>
    <property type="project" value="InterPro"/>
</dbReference>
<accession>A0A8G2BTS1</accession>
<dbReference type="GO" id="GO:0003677">
    <property type="term" value="F:DNA binding"/>
    <property type="evidence" value="ECO:0007669"/>
    <property type="project" value="UniProtKB-KW"/>
</dbReference>
<name>A0A8G2BTS1_9BACT</name>
<protein>
    <submittedName>
        <fullName evidence="5">Site-specific recombinase XerD</fullName>
    </submittedName>
</protein>
<organism evidence="5 6">
    <name type="scientific">Parabacteroides chinchillae</name>
    <dbReference type="NCBI Taxonomy" id="871327"/>
    <lineage>
        <taxon>Bacteria</taxon>
        <taxon>Pseudomonadati</taxon>
        <taxon>Bacteroidota</taxon>
        <taxon>Bacteroidia</taxon>
        <taxon>Bacteroidales</taxon>
        <taxon>Tannerellaceae</taxon>
        <taxon>Parabacteroides</taxon>
    </lineage>
</organism>
<comment type="caution">
    <text evidence="5">The sequence shown here is derived from an EMBL/GenBank/DDBJ whole genome shotgun (WGS) entry which is preliminary data.</text>
</comment>
<keyword evidence="3" id="KW-0233">DNA recombination</keyword>
<dbReference type="RefSeq" id="WP_103982155.1">
    <property type="nucleotide sequence ID" value="NZ_FNVS01000001.1"/>
</dbReference>
<dbReference type="Pfam" id="PF13102">
    <property type="entry name" value="Phage_int_SAM_5"/>
    <property type="match status" value="1"/>
</dbReference>
<dbReference type="PANTHER" id="PTHR30349:SF64">
    <property type="entry name" value="PROPHAGE INTEGRASE INTD-RELATED"/>
    <property type="match status" value="1"/>
</dbReference>
<dbReference type="InterPro" id="IPR011010">
    <property type="entry name" value="DNA_brk_join_enz"/>
</dbReference>
<dbReference type="AlphaFoldDB" id="A0A8G2BTS1"/>
<evidence type="ECO:0000256" key="3">
    <source>
        <dbReference type="ARBA" id="ARBA00023172"/>
    </source>
</evidence>
<evidence type="ECO:0000259" key="4">
    <source>
        <dbReference type="PROSITE" id="PS51898"/>
    </source>
</evidence>
<keyword evidence="6" id="KW-1185">Reference proteome</keyword>
<dbReference type="InterPro" id="IPR002104">
    <property type="entry name" value="Integrase_catalytic"/>
</dbReference>
<dbReference type="Proteomes" id="UP000236725">
    <property type="component" value="Unassembled WGS sequence"/>
</dbReference>
<dbReference type="InterPro" id="IPR025269">
    <property type="entry name" value="SAM-like_dom"/>
</dbReference>
<proteinExistence type="inferred from homology"/>
<evidence type="ECO:0000313" key="5">
    <source>
        <dbReference type="EMBL" id="SEF43838.1"/>
    </source>
</evidence>
<dbReference type="InterPro" id="IPR010998">
    <property type="entry name" value="Integrase_recombinase_N"/>
</dbReference>
<dbReference type="InterPro" id="IPR050090">
    <property type="entry name" value="Tyrosine_recombinase_XerCD"/>
</dbReference>
<dbReference type="SUPFAM" id="SSF56349">
    <property type="entry name" value="DNA breaking-rejoining enzymes"/>
    <property type="match status" value="1"/>
</dbReference>
<keyword evidence="2" id="KW-0238">DNA-binding</keyword>
<evidence type="ECO:0000256" key="1">
    <source>
        <dbReference type="ARBA" id="ARBA00008857"/>
    </source>
</evidence>
<dbReference type="InterPro" id="IPR013762">
    <property type="entry name" value="Integrase-like_cat_sf"/>
</dbReference>
<feature type="domain" description="Tyr recombinase" evidence="4">
    <location>
        <begin position="119"/>
        <end position="302"/>
    </location>
</feature>